<keyword evidence="3" id="KW-1185">Reference proteome</keyword>
<reference evidence="2 3" key="1">
    <citation type="submission" date="2023-11" db="EMBL/GenBank/DDBJ databases">
        <title>Coraliomargarita sp. nov., isolated from marine algae.</title>
        <authorList>
            <person name="Lee J.K."/>
            <person name="Baek J.H."/>
            <person name="Kim J.M."/>
            <person name="Choi D.G."/>
            <person name="Jeon C.O."/>
        </authorList>
    </citation>
    <scope>NUCLEOTIDE SEQUENCE [LARGE SCALE GENOMIC DNA]</scope>
    <source>
        <strain evidence="2 3">J2-16</strain>
    </source>
</reference>
<name>A0ABZ0RL25_9BACT</name>
<gene>
    <name evidence="2" type="ORF">SH580_03485</name>
</gene>
<proteinExistence type="predicted"/>
<evidence type="ECO:0000256" key="1">
    <source>
        <dbReference type="SAM" id="SignalP"/>
    </source>
</evidence>
<evidence type="ECO:0000313" key="3">
    <source>
        <dbReference type="Proteomes" id="UP001324993"/>
    </source>
</evidence>
<keyword evidence="1" id="KW-0732">Signal</keyword>
<dbReference type="EMBL" id="CP138858">
    <property type="protein sequence ID" value="WPJ96767.1"/>
    <property type="molecule type" value="Genomic_DNA"/>
</dbReference>
<accession>A0ABZ0RL25</accession>
<protein>
    <submittedName>
        <fullName evidence="2">Uncharacterized protein</fullName>
    </submittedName>
</protein>
<dbReference type="Proteomes" id="UP001324993">
    <property type="component" value="Chromosome"/>
</dbReference>
<evidence type="ECO:0000313" key="2">
    <source>
        <dbReference type="EMBL" id="WPJ96767.1"/>
    </source>
</evidence>
<dbReference type="RefSeq" id="WP_319833624.1">
    <property type="nucleotide sequence ID" value="NZ_CP138858.1"/>
</dbReference>
<feature type="signal peptide" evidence="1">
    <location>
        <begin position="1"/>
        <end position="22"/>
    </location>
</feature>
<organism evidence="2 3">
    <name type="scientific">Coraliomargarita algicola</name>
    <dbReference type="NCBI Taxonomy" id="3092156"/>
    <lineage>
        <taxon>Bacteria</taxon>
        <taxon>Pseudomonadati</taxon>
        <taxon>Verrucomicrobiota</taxon>
        <taxon>Opitutia</taxon>
        <taxon>Puniceicoccales</taxon>
        <taxon>Coraliomargaritaceae</taxon>
        <taxon>Coraliomargarita</taxon>
    </lineage>
</organism>
<sequence>MKFNMILFCFVALAPSLLSAQAGDEVVSVRFSCLAWDTTKANGLQYLNGEEVVSVRVGQSNLNGPYEYTGPNPIVFFRERPGAEPGSIFREPFARAFIKPGLTDVLILFTEVNRPVDTAAGDHAPKLETLVLNQDLGVFPMGAFRIINLSEYEVGCILGNETFVINGKQTKLITQAGEDRDDIRVHFSMKIDEHWEPKINTSWMYHADHRSLVFLTDVVNSRRPYLKLKTITDQ</sequence>
<feature type="chain" id="PRO_5045977277" evidence="1">
    <location>
        <begin position="23"/>
        <end position="234"/>
    </location>
</feature>